<accession>A0A1S6IQA8</accession>
<evidence type="ECO:0000256" key="2">
    <source>
        <dbReference type="ARBA" id="ARBA00022679"/>
    </source>
</evidence>
<dbReference type="AlphaFoldDB" id="A0A1S6IQA8"/>
<dbReference type="Proteomes" id="UP000188993">
    <property type="component" value="Chromosome"/>
</dbReference>
<dbReference type="GO" id="GO:0005524">
    <property type="term" value="F:ATP binding"/>
    <property type="evidence" value="ECO:0007669"/>
    <property type="project" value="UniProtKB-KW"/>
</dbReference>
<proteinExistence type="predicted"/>
<dbReference type="SUPFAM" id="SSF53613">
    <property type="entry name" value="Ribokinase-like"/>
    <property type="match status" value="1"/>
</dbReference>
<dbReference type="NCBIfam" id="NF005491">
    <property type="entry name" value="PRK07105.1"/>
    <property type="match status" value="1"/>
</dbReference>
<name>A0A1S6IQA8_9LACT</name>
<evidence type="ECO:0000313" key="7">
    <source>
        <dbReference type="EMBL" id="AQS53709.1"/>
    </source>
</evidence>
<evidence type="ECO:0000256" key="5">
    <source>
        <dbReference type="ARBA" id="ARBA00022840"/>
    </source>
</evidence>
<dbReference type="KEGG" id="jda:BW727_101342"/>
<keyword evidence="8" id="KW-1185">Reference proteome</keyword>
<dbReference type="PANTHER" id="PTHR10534:SF2">
    <property type="entry name" value="PYRIDOXAL KINASE"/>
    <property type="match status" value="1"/>
</dbReference>
<dbReference type="PANTHER" id="PTHR10534">
    <property type="entry name" value="PYRIDOXAL KINASE"/>
    <property type="match status" value="1"/>
</dbReference>
<dbReference type="Gene3D" id="3.40.1190.20">
    <property type="match status" value="1"/>
</dbReference>
<keyword evidence="5" id="KW-0067">ATP-binding</keyword>
<dbReference type="EC" id="2.7.1.35" evidence="1"/>
<evidence type="ECO:0000313" key="8">
    <source>
        <dbReference type="Proteomes" id="UP000188993"/>
    </source>
</evidence>
<evidence type="ECO:0000256" key="4">
    <source>
        <dbReference type="ARBA" id="ARBA00022777"/>
    </source>
</evidence>
<dbReference type="InterPro" id="IPR013749">
    <property type="entry name" value="PM/HMP-P_kinase-1"/>
</dbReference>
<dbReference type="OrthoDB" id="9800808at2"/>
<gene>
    <name evidence="7" type="primary">pdxK</name>
    <name evidence="7" type="ORF">BW727_101342</name>
</gene>
<keyword evidence="2 7" id="KW-0808">Transferase</keyword>
<dbReference type="InterPro" id="IPR004625">
    <property type="entry name" value="PyrdxlKinase"/>
</dbReference>
<dbReference type="Pfam" id="PF08543">
    <property type="entry name" value="Phos_pyr_kin"/>
    <property type="match status" value="1"/>
</dbReference>
<feature type="domain" description="Pyridoxamine kinase/Phosphomethylpyrimidine kinase" evidence="6">
    <location>
        <begin position="76"/>
        <end position="258"/>
    </location>
</feature>
<keyword evidence="4 7" id="KW-0418">Kinase</keyword>
<dbReference type="RefSeq" id="WP_062468585.1">
    <property type="nucleotide sequence ID" value="NZ_BBYN01000009.1"/>
</dbReference>
<dbReference type="STRING" id="708126.BW727_101342"/>
<organism evidence="7 8">
    <name type="scientific">Jeotgalibaca dankookensis</name>
    <dbReference type="NCBI Taxonomy" id="708126"/>
    <lineage>
        <taxon>Bacteria</taxon>
        <taxon>Bacillati</taxon>
        <taxon>Bacillota</taxon>
        <taxon>Bacilli</taxon>
        <taxon>Lactobacillales</taxon>
        <taxon>Carnobacteriaceae</taxon>
        <taxon>Jeotgalibaca</taxon>
    </lineage>
</organism>
<dbReference type="GO" id="GO:0008478">
    <property type="term" value="F:pyridoxal kinase activity"/>
    <property type="evidence" value="ECO:0007669"/>
    <property type="project" value="UniProtKB-EC"/>
</dbReference>
<dbReference type="GO" id="GO:0009443">
    <property type="term" value="P:pyridoxal 5'-phosphate salvage"/>
    <property type="evidence" value="ECO:0007669"/>
    <property type="project" value="InterPro"/>
</dbReference>
<keyword evidence="3" id="KW-0547">Nucleotide-binding</keyword>
<sequence length="284" mass="31554">MQQPRILVIQDISASCRISANVAVPVLSCLNNAVNILPTALLSTHTGVGFLDYTYLDLTSEIKKILNHWQSLNLKFDGLLIGYLGSLEQIEIVRSIIRDFVKPNGTVVLDPVMGDHGFLYPGFDSQYVLSMRQLCQEVTVIIPNATEASLLLNRPYQPGPFSETYVRQLLAELVQLNKNAVVLTGVRLDAVNLGAASYSLPERDYSLSLDAWHPGHFDGTGDLFSSVVAGMLFQRKTLQEATKIAVTYVNRVISRTIDSQIDTKYGVQFETDLPFLMQFLNPDD</sequence>
<evidence type="ECO:0000256" key="1">
    <source>
        <dbReference type="ARBA" id="ARBA00012104"/>
    </source>
</evidence>
<evidence type="ECO:0000259" key="6">
    <source>
        <dbReference type="Pfam" id="PF08543"/>
    </source>
</evidence>
<dbReference type="GO" id="GO:0005829">
    <property type="term" value="C:cytosol"/>
    <property type="evidence" value="ECO:0007669"/>
    <property type="project" value="TreeGrafter"/>
</dbReference>
<evidence type="ECO:0000256" key="3">
    <source>
        <dbReference type="ARBA" id="ARBA00022741"/>
    </source>
</evidence>
<reference evidence="7 8" key="1">
    <citation type="journal article" date="2014" name="Int. J. Syst. Evol. Microbiol.">
        <title>Jeotgalibaca dankookensis gen. nov., sp. nov., a member of the family Carnobacteriaceae, isolated from seujeot (Korean traditional food).</title>
        <authorList>
            <person name="Lee D.G."/>
            <person name="Trujillo M.E."/>
            <person name="Kang H."/>
            <person name="Ahn T.Y."/>
        </authorList>
    </citation>
    <scope>NUCLEOTIDE SEQUENCE [LARGE SCALE GENOMIC DNA]</scope>
    <source>
        <strain evidence="7 8">EX-07</strain>
    </source>
</reference>
<dbReference type="EMBL" id="CP019728">
    <property type="protein sequence ID" value="AQS53709.1"/>
    <property type="molecule type" value="Genomic_DNA"/>
</dbReference>
<dbReference type="InterPro" id="IPR029056">
    <property type="entry name" value="Ribokinase-like"/>
</dbReference>
<protein>
    <recommendedName>
        <fullName evidence="1">pyridoxal kinase</fullName>
        <ecNumber evidence="1">2.7.1.35</ecNumber>
    </recommendedName>
</protein>